<sequence>MTEPDNSIIKSPKREQELVKEPVIPSTPERKKRSSSITSDSNNNDDKKQEDIIPQTPPSQRRKLSIGNFQSPGDLIPNLPPTTPSLNSSGKFRLSNVPQTPFSGKTNTDLTTSPLKSPSQFHRDDQEELEKPPIRQISSTLKARLSYAFVKYQHGWANQSLDELEKNVMNKDSDLDEPFHELVSSQRKGDPKTYEEFWDSTQQQQQNHLQVKSSPRKNKSPSKITKPNSNNLLKSPTKIKIDHSLHINEFENDDGSANRAFLQAISKSRSPKKRPNLQTNLRIDANKFQQDKNQNPEAEAIESLMSLSSPQSFKSKLELNTSNQQHLPKQKLSFGESLSSHSNSSSQHQSVPNNDNAIETDSDTEYEESNTTDEEDISTQELSQTSQGSQTIQQPSSNDTNADTNVETDEEVDIRTDSNPDS</sequence>
<comment type="caution">
    <text evidence="10">The sequence shown here is derived from an EMBL/GenBank/DDBJ whole genome shotgun (WGS) entry which is preliminary data.</text>
</comment>
<feature type="compositionally biased region" description="Polar residues" evidence="9">
    <location>
        <begin position="84"/>
        <end position="120"/>
    </location>
</feature>
<dbReference type="GO" id="GO:0005737">
    <property type="term" value="C:cytoplasm"/>
    <property type="evidence" value="ECO:0007669"/>
    <property type="project" value="UniProtKB-SubCell"/>
</dbReference>
<evidence type="ECO:0000256" key="1">
    <source>
        <dbReference type="ARBA" id="ARBA00004123"/>
    </source>
</evidence>
<feature type="compositionally biased region" description="Basic and acidic residues" evidence="9">
    <location>
        <begin position="413"/>
        <end position="422"/>
    </location>
</feature>
<keyword evidence="7" id="KW-0804">Transcription</keyword>
<evidence type="ECO:0000256" key="8">
    <source>
        <dbReference type="ARBA" id="ARBA00023242"/>
    </source>
</evidence>
<proteinExistence type="inferred from homology"/>
<reference evidence="10 11" key="1">
    <citation type="journal article" date="2012" name="Eukaryot. Cell">
        <title>Draft genome sequence of Wickerhamomyces ciferrii NRRL Y-1031 F-60-10.</title>
        <authorList>
            <person name="Schneider J."/>
            <person name="Andrea H."/>
            <person name="Blom J."/>
            <person name="Jaenicke S."/>
            <person name="Ruckert C."/>
            <person name="Schorsch C."/>
            <person name="Szczepanowski R."/>
            <person name="Farwick M."/>
            <person name="Goesmann A."/>
            <person name="Puhler A."/>
            <person name="Schaffer S."/>
            <person name="Tauch A."/>
            <person name="Kohler T."/>
            <person name="Brinkrolf K."/>
        </authorList>
    </citation>
    <scope>NUCLEOTIDE SEQUENCE [LARGE SCALE GENOMIC DNA]</scope>
    <source>
        <strain evidence="11">ATCC 14091 / BCRC 22168 / CBS 111 / JCM 3599 / NBRC 0793 / NRRL Y-1031 F-60-10</strain>
    </source>
</reference>
<evidence type="ECO:0000256" key="6">
    <source>
        <dbReference type="ARBA" id="ARBA00023015"/>
    </source>
</evidence>
<dbReference type="Proteomes" id="UP000009328">
    <property type="component" value="Unassembled WGS sequence"/>
</dbReference>
<dbReference type="STRING" id="1206466.K0KTS5"/>
<comment type="similarity">
    <text evidence="3">Belongs to the WHI5/NRM1 family.</text>
</comment>
<evidence type="ECO:0000256" key="2">
    <source>
        <dbReference type="ARBA" id="ARBA00004496"/>
    </source>
</evidence>
<evidence type="ECO:0000256" key="3">
    <source>
        <dbReference type="ARBA" id="ARBA00006922"/>
    </source>
</evidence>
<keyword evidence="4" id="KW-0963">Cytoplasm</keyword>
<feature type="compositionally biased region" description="Polar residues" evidence="9">
    <location>
        <begin position="276"/>
        <end position="296"/>
    </location>
</feature>
<feature type="compositionally biased region" description="Basic and acidic residues" evidence="9">
    <location>
        <begin position="168"/>
        <end position="180"/>
    </location>
</feature>
<dbReference type="AlphaFoldDB" id="K0KTS5"/>
<evidence type="ECO:0000256" key="4">
    <source>
        <dbReference type="ARBA" id="ARBA00022490"/>
    </source>
</evidence>
<accession>K0KTS5</accession>
<feature type="compositionally biased region" description="Polar residues" evidence="9">
    <location>
        <begin position="305"/>
        <end position="327"/>
    </location>
</feature>
<dbReference type="InterPro" id="IPR013734">
    <property type="entry name" value="TF_Nrm1/Whi5"/>
</dbReference>
<name>K0KTS5_WICCF</name>
<dbReference type="GO" id="GO:0005634">
    <property type="term" value="C:nucleus"/>
    <property type="evidence" value="ECO:0007669"/>
    <property type="project" value="UniProtKB-SubCell"/>
</dbReference>
<gene>
    <name evidence="10" type="ORF">BN7_4337</name>
</gene>
<comment type="subcellular location">
    <subcellularLocation>
        <location evidence="2">Cytoplasm</location>
    </subcellularLocation>
    <subcellularLocation>
        <location evidence="1">Nucleus</location>
    </subcellularLocation>
</comment>
<dbReference type="eggNOG" id="ENOG502RW1U">
    <property type="taxonomic scope" value="Eukaryota"/>
</dbReference>
<feature type="compositionally biased region" description="Low complexity" evidence="9">
    <location>
        <begin position="383"/>
        <end position="397"/>
    </location>
</feature>
<protein>
    <submittedName>
        <fullName evidence="10">Muscle M-line assembly protein unc-89</fullName>
    </submittedName>
</protein>
<dbReference type="HOGENOM" id="CLU_750258_0_0_1"/>
<keyword evidence="5" id="KW-0678">Repressor</keyword>
<evidence type="ECO:0000256" key="9">
    <source>
        <dbReference type="SAM" id="MobiDB-lite"/>
    </source>
</evidence>
<keyword evidence="6" id="KW-0805">Transcription regulation</keyword>
<dbReference type="InParanoid" id="K0KTS5"/>
<feature type="compositionally biased region" description="Basic and acidic residues" evidence="9">
    <location>
        <begin position="121"/>
        <end position="133"/>
    </location>
</feature>
<feature type="region of interest" description="Disordered" evidence="9">
    <location>
        <begin position="265"/>
        <end position="422"/>
    </location>
</feature>
<evidence type="ECO:0000256" key="5">
    <source>
        <dbReference type="ARBA" id="ARBA00022491"/>
    </source>
</evidence>
<feature type="region of interest" description="Disordered" evidence="9">
    <location>
        <begin position="168"/>
        <end position="238"/>
    </location>
</feature>
<keyword evidence="11" id="KW-1185">Reference proteome</keyword>
<keyword evidence="8" id="KW-0539">Nucleus</keyword>
<feature type="region of interest" description="Disordered" evidence="9">
    <location>
        <begin position="1"/>
        <end position="137"/>
    </location>
</feature>
<feature type="compositionally biased region" description="Polar residues" evidence="9">
    <location>
        <begin position="225"/>
        <end position="234"/>
    </location>
</feature>
<evidence type="ECO:0000256" key="7">
    <source>
        <dbReference type="ARBA" id="ARBA00023163"/>
    </source>
</evidence>
<organism evidence="10 11">
    <name type="scientific">Wickerhamomyces ciferrii (strain ATCC 14091 / BCRC 22168 / CBS 111 / JCM 3599 / NBRC 0793 / NRRL Y-1031 F-60-10)</name>
    <name type="common">Yeast</name>
    <name type="synonym">Pichia ciferrii</name>
    <dbReference type="NCBI Taxonomy" id="1206466"/>
    <lineage>
        <taxon>Eukaryota</taxon>
        <taxon>Fungi</taxon>
        <taxon>Dikarya</taxon>
        <taxon>Ascomycota</taxon>
        <taxon>Saccharomycotina</taxon>
        <taxon>Saccharomycetes</taxon>
        <taxon>Phaffomycetales</taxon>
        <taxon>Wickerhamomycetaceae</taxon>
        <taxon>Wickerhamomyces</taxon>
    </lineage>
</organism>
<feature type="compositionally biased region" description="Acidic residues" evidence="9">
    <location>
        <begin position="358"/>
        <end position="378"/>
    </location>
</feature>
<evidence type="ECO:0000313" key="11">
    <source>
        <dbReference type="Proteomes" id="UP000009328"/>
    </source>
</evidence>
<feature type="compositionally biased region" description="Polar residues" evidence="9">
    <location>
        <begin position="199"/>
        <end position="211"/>
    </location>
</feature>
<dbReference type="Pfam" id="PF08528">
    <property type="entry name" value="Whi5"/>
    <property type="match status" value="1"/>
</dbReference>
<feature type="compositionally biased region" description="Low complexity" evidence="9">
    <location>
        <begin position="337"/>
        <end position="350"/>
    </location>
</feature>
<dbReference type="EMBL" id="CAIF01000153">
    <property type="protein sequence ID" value="CCH44769.1"/>
    <property type="molecule type" value="Genomic_DNA"/>
</dbReference>
<evidence type="ECO:0000313" key="10">
    <source>
        <dbReference type="EMBL" id="CCH44769.1"/>
    </source>
</evidence>